<evidence type="ECO:0000256" key="2">
    <source>
        <dbReference type="ARBA" id="ARBA00022638"/>
    </source>
</evidence>
<dbReference type="Pfam" id="PF00959">
    <property type="entry name" value="Phage_lysozyme"/>
    <property type="match status" value="1"/>
</dbReference>
<evidence type="ECO:0000256" key="3">
    <source>
        <dbReference type="ARBA" id="ARBA00023200"/>
    </source>
</evidence>
<evidence type="ECO:0000256" key="1">
    <source>
        <dbReference type="ARBA" id="ARBA00022529"/>
    </source>
</evidence>
<reference evidence="5 6" key="2">
    <citation type="submission" date="2016-08" db="EMBL/GenBank/DDBJ databases">
        <title>Pervasive Adenine N6-methylation of Active Genes in Fungi.</title>
        <authorList>
            <consortium name="DOE Joint Genome Institute"/>
            <person name="Mondo S.J."/>
            <person name="Dannebaum R.O."/>
            <person name="Kuo R.C."/>
            <person name="Labutti K."/>
            <person name="Haridas S."/>
            <person name="Kuo A."/>
            <person name="Salamov A."/>
            <person name="Ahrendt S.R."/>
            <person name="Lipzen A."/>
            <person name="Sullivan W."/>
            <person name="Andreopoulos W.B."/>
            <person name="Clum A."/>
            <person name="Lindquist E."/>
            <person name="Daum C."/>
            <person name="Ramamoorthy G.K."/>
            <person name="Gryganskyi A."/>
            <person name="Culley D."/>
            <person name="Magnuson J.K."/>
            <person name="James T.Y."/>
            <person name="O'Malley M.A."/>
            <person name="Stajich J.E."/>
            <person name="Spatafora J.W."/>
            <person name="Visel A."/>
            <person name="Grigoriev I.V."/>
        </authorList>
    </citation>
    <scope>NUCLEOTIDE SEQUENCE [LARGE SCALE GENOMIC DNA]</scope>
    <source>
        <strain evidence="6">finn</strain>
    </source>
</reference>
<dbReference type="GO" id="GO:0009253">
    <property type="term" value="P:peptidoglycan catabolic process"/>
    <property type="evidence" value="ECO:0007669"/>
    <property type="project" value="InterPro"/>
</dbReference>
<dbReference type="OrthoDB" id="5358886at2759"/>
<gene>
    <name evidence="5" type="ORF">BCR36DRAFT_368948</name>
</gene>
<dbReference type="CDD" id="cd00737">
    <property type="entry name" value="lyz_endolysin_autolysin"/>
    <property type="match status" value="1"/>
</dbReference>
<sequence>MRLRSKVIYFLNIFSTILILPLVIAVENQKCYVESVGTGVCVNEDQCIIYKGQEGNATKYPGYCKNDSEKIKCCIKYVKKLSDGTTLPSTGKCKNINEDDCSEKSYTRYRDQCPGKSVVQLCVPNTNLNNDQLKVSDNIINIIKGFEGCILTAYKDSVGKWTIGYGTTNDNYDITGTYIKEGLTIDEKTAEEWLKLSIEKKYGPMVKFFNYKYNWNQNEYDALCSFAYNVGSIDELTNNGQRTKEEINKKILEYYKGRVNGVLVPFPGLVRRRAAEAALFAGCDYSTYTNFKKKYTKVGKEICDNIGIFYINKLCEFNYNASISKVSISNTPIISNNTDITNIYNDINIVDSESCGYYIIDNQLNEEQEDSNGTVNFKYISLTNVFITLMLVMFWQINIVY</sequence>
<name>A0A1Y1VE89_9FUNG</name>
<proteinExistence type="predicted"/>
<keyword evidence="2" id="KW-0081">Bacteriolytic enzyme</keyword>
<comment type="caution">
    <text evidence="5">The sequence shown here is derived from an EMBL/GenBank/DDBJ whole genome shotgun (WGS) entry which is preliminary data.</text>
</comment>
<dbReference type="InterPro" id="IPR002196">
    <property type="entry name" value="Glyco_hydro_24"/>
</dbReference>
<dbReference type="EMBL" id="MCFH01000013">
    <property type="protein sequence ID" value="ORX53286.1"/>
    <property type="molecule type" value="Genomic_DNA"/>
</dbReference>
<dbReference type="PANTHER" id="PTHR38107">
    <property type="match status" value="1"/>
</dbReference>
<evidence type="ECO:0000313" key="5">
    <source>
        <dbReference type="EMBL" id="ORX53286.1"/>
    </source>
</evidence>
<dbReference type="Gene3D" id="1.10.530.40">
    <property type="match status" value="1"/>
</dbReference>
<dbReference type="GO" id="GO:0042742">
    <property type="term" value="P:defense response to bacterium"/>
    <property type="evidence" value="ECO:0007669"/>
    <property type="project" value="UniProtKB-KW"/>
</dbReference>
<keyword evidence="3" id="KW-1035">Host cytoplasm</keyword>
<evidence type="ECO:0000256" key="4">
    <source>
        <dbReference type="SAM" id="Phobius"/>
    </source>
</evidence>
<keyword evidence="1" id="KW-0929">Antimicrobial</keyword>
<reference evidence="5 6" key="1">
    <citation type="submission" date="2016-08" db="EMBL/GenBank/DDBJ databases">
        <title>Genomes of anaerobic fungi encode conserved fungal cellulosomes for biomass hydrolysis.</title>
        <authorList>
            <consortium name="DOE Joint Genome Institute"/>
            <person name="Haitjema C.H."/>
            <person name="Gilmore S.P."/>
            <person name="Henske J.K."/>
            <person name="Solomon K.V."/>
            <person name="De Groot R."/>
            <person name="Kuo A."/>
            <person name="Mondo S.J."/>
            <person name="Salamov A.A."/>
            <person name="Labutti K."/>
            <person name="Zhao Z."/>
            <person name="Chiniquy J."/>
            <person name="Barry K."/>
            <person name="Brewer H.M."/>
            <person name="Purvine S.O."/>
            <person name="Wright A.T."/>
            <person name="Boxma B."/>
            <person name="Van Alen T."/>
            <person name="Hackstein J.H."/>
            <person name="Baker S.E."/>
            <person name="Grigoriev I.V."/>
            <person name="O'Malley M.A."/>
        </authorList>
    </citation>
    <scope>NUCLEOTIDE SEQUENCE [LARGE SCALE GENOMIC DNA]</scope>
    <source>
        <strain evidence="6">finn</strain>
    </source>
</reference>
<dbReference type="AlphaFoldDB" id="A0A1Y1VE89"/>
<accession>A0A1Y1VE89</accession>
<dbReference type="InterPro" id="IPR033907">
    <property type="entry name" value="Endolysin_autolysin"/>
</dbReference>
<dbReference type="GO" id="GO:0003796">
    <property type="term" value="F:lysozyme activity"/>
    <property type="evidence" value="ECO:0007669"/>
    <property type="project" value="InterPro"/>
</dbReference>
<protein>
    <submittedName>
        <fullName evidence="5">Lysozyme-like protein</fullName>
    </submittedName>
</protein>
<dbReference type="PANTHER" id="PTHR38107:SF3">
    <property type="entry name" value="LYSOZYME RRRD-RELATED"/>
    <property type="match status" value="1"/>
</dbReference>
<dbReference type="SUPFAM" id="SSF53955">
    <property type="entry name" value="Lysozyme-like"/>
    <property type="match status" value="1"/>
</dbReference>
<keyword evidence="4" id="KW-1133">Transmembrane helix</keyword>
<dbReference type="STRING" id="1754191.A0A1Y1VE89"/>
<feature type="transmembrane region" description="Helical" evidence="4">
    <location>
        <begin position="7"/>
        <end position="26"/>
    </location>
</feature>
<dbReference type="GO" id="GO:0031640">
    <property type="term" value="P:killing of cells of another organism"/>
    <property type="evidence" value="ECO:0007669"/>
    <property type="project" value="UniProtKB-KW"/>
</dbReference>
<dbReference type="Proteomes" id="UP000193719">
    <property type="component" value="Unassembled WGS sequence"/>
</dbReference>
<keyword evidence="6" id="KW-1185">Reference proteome</keyword>
<keyword evidence="4" id="KW-0472">Membrane</keyword>
<dbReference type="GO" id="GO:0016998">
    <property type="term" value="P:cell wall macromolecule catabolic process"/>
    <property type="evidence" value="ECO:0007669"/>
    <property type="project" value="InterPro"/>
</dbReference>
<evidence type="ECO:0000313" key="6">
    <source>
        <dbReference type="Proteomes" id="UP000193719"/>
    </source>
</evidence>
<dbReference type="InterPro" id="IPR023347">
    <property type="entry name" value="Lysozyme_dom_sf"/>
</dbReference>
<dbReference type="InterPro" id="IPR051018">
    <property type="entry name" value="Bacteriophage_GH24"/>
</dbReference>
<dbReference type="InterPro" id="IPR023346">
    <property type="entry name" value="Lysozyme-like_dom_sf"/>
</dbReference>
<organism evidence="5 6">
    <name type="scientific">Piromyces finnis</name>
    <dbReference type="NCBI Taxonomy" id="1754191"/>
    <lineage>
        <taxon>Eukaryota</taxon>
        <taxon>Fungi</taxon>
        <taxon>Fungi incertae sedis</taxon>
        <taxon>Chytridiomycota</taxon>
        <taxon>Chytridiomycota incertae sedis</taxon>
        <taxon>Neocallimastigomycetes</taxon>
        <taxon>Neocallimastigales</taxon>
        <taxon>Neocallimastigaceae</taxon>
        <taxon>Piromyces</taxon>
    </lineage>
</organism>
<keyword evidence="4" id="KW-0812">Transmembrane</keyword>